<sequence length="159" mass="15526">MPVCAGMSGVAAAGTGHRAWVAAGTAGTGRLVGAGSGSAGGADDTGGVGGTEGAGRADTAGWTGGAQVGPVTRQNLPARSGDPGKSHSIGSQGKAIRQNRRGRSGGGAAMRSVCGPRRRTRGGKAIRSSSGGGGHLREYPIAHGGNSATTHSMWCHPMR</sequence>
<name>A0A9W6QT90_9PSEU</name>
<evidence type="ECO:0000256" key="1">
    <source>
        <dbReference type="SAM" id="MobiDB-lite"/>
    </source>
</evidence>
<dbReference type="AlphaFoldDB" id="A0A9W6QT90"/>
<proteinExistence type="predicted"/>
<keyword evidence="3" id="KW-1185">Reference proteome</keyword>
<organism evidence="2 3">
    <name type="scientific">Actinokineospora globicatena</name>
    <dbReference type="NCBI Taxonomy" id="103729"/>
    <lineage>
        <taxon>Bacteria</taxon>
        <taxon>Bacillati</taxon>
        <taxon>Actinomycetota</taxon>
        <taxon>Actinomycetes</taxon>
        <taxon>Pseudonocardiales</taxon>
        <taxon>Pseudonocardiaceae</taxon>
        <taxon>Actinokineospora</taxon>
    </lineage>
</organism>
<dbReference type="Proteomes" id="UP001165042">
    <property type="component" value="Unassembled WGS sequence"/>
</dbReference>
<dbReference type="EMBL" id="BSSD01000008">
    <property type="protein sequence ID" value="GLW94177.1"/>
    <property type="molecule type" value="Genomic_DNA"/>
</dbReference>
<feature type="region of interest" description="Disordered" evidence="1">
    <location>
        <begin position="36"/>
        <end position="159"/>
    </location>
</feature>
<reference evidence="2" key="1">
    <citation type="submission" date="2023-02" db="EMBL/GenBank/DDBJ databases">
        <title>Actinokineospora globicatena NBRC 15670.</title>
        <authorList>
            <person name="Ichikawa N."/>
            <person name="Sato H."/>
            <person name="Tonouchi N."/>
        </authorList>
    </citation>
    <scope>NUCLEOTIDE SEQUENCE</scope>
    <source>
        <strain evidence="2">NBRC 15670</strain>
    </source>
</reference>
<gene>
    <name evidence="2" type="ORF">Aglo03_49930</name>
</gene>
<accession>A0A9W6QT90</accession>
<evidence type="ECO:0000313" key="3">
    <source>
        <dbReference type="Proteomes" id="UP001165042"/>
    </source>
</evidence>
<evidence type="ECO:0000313" key="2">
    <source>
        <dbReference type="EMBL" id="GLW94177.1"/>
    </source>
</evidence>
<feature type="compositionally biased region" description="Gly residues" evidence="1">
    <location>
        <begin position="36"/>
        <end position="53"/>
    </location>
</feature>
<protein>
    <submittedName>
        <fullName evidence="2">Uncharacterized protein</fullName>
    </submittedName>
</protein>
<comment type="caution">
    <text evidence="2">The sequence shown here is derived from an EMBL/GenBank/DDBJ whole genome shotgun (WGS) entry which is preliminary data.</text>
</comment>